<evidence type="ECO:0000313" key="1">
    <source>
        <dbReference type="EMBL" id="CAJ1963258.1"/>
    </source>
</evidence>
<accession>A0AA86SKD8</accession>
<name>A0AA86SKD8_9FABA</name>
<reference evidence="1" key="1">
    <citation type="submission" date="2023-10" db="EMBL/GenBank/DDBJ databases">
        <authorList>
            <person name="Domelevo Entfellner J.-B."/>
        </authorList>
    </citation>
    <scope>NUCLEOTIDE SEQUENCE</scope>
</reference>
<proteinExistence type="predicted"/>
<sequence length="280" mass="31322">MGNTHTSNYSEWFPLDDSSAILIRKTKFGRGVETWTAEYNTFGRRNCELELTKTNGDYRHEQDLTISIHDHASDHAKDYTDFQMKVSVKNDLLLGDISVDGPASMLRLPQCKIPNAQGGVLKSSSFLYGSDTDRKGLLVMSRARTHDDDKELPYMITVKHYFLDVCCSHGASLEAKVRSNSGDGGLSVEIEKPSKHPKRELLKIFDDVKGNGWWPDPSSSDWAMDKNPANPNPFPSYIMRGLIGNGGYVKGNGNGSINIVHKHYYGSGRKKKTFEPFGKQ</sequence>
<evidence type="ECO:0000313" key="2">
    <source>
        <dbReference type="Proteomes" id="UP001189624"/>
    </source>
</evidence>
<organism evidence="1 2">
    <name type="scientific">Sphenostylis stenocarpa</name>
    <dbReference type="NCBI Taxonomy" id="92480"/>
    <lineage>
        <taxon>Eukaryota</taxon>
        <taxon>Viridiplantae</taxon>
        <taxon>Streptophyta</taxon>
        <taxon>Embryophyta</taxon>
        <taxon>Tracheophyta</taxon>
        <taxon>Spermatophyta</taxon>
        <taxon>Magnoliopsida</taxon>
        <taxon>eudicotyledons</taxon>
        <taxon>Gunneridae</taxon>
        <taxon>Pentapetalae</taxon>
        <taxon>rosids</taxon>
        <taxon>fabids</taxon>
        <taxon>Fabales</taxon>
        <taxon>Fabaceae</taxon>
        <taxon>Papilionoideae</taxon>
        <taxon>50 kb inversion clade</taxon>
        <taxon>NPAAA clade</taxon>
        <taxon>indigoferoid/millettioid clade</taxon>
        <taxon>Phaseoleae</taxon>
        <taxon>Sphenostylis</taxon>
    </lineage>
</organism>
<gene>
    <name evidence="1" type="ORF">AYBTSS11_LOCUS19678</name>
</gene>
<protein>
    <submittedName>
        <fullName evidence="1">Uncharacterized protein</fullName>
    </submittedName>
</protein>
<keyword evidence="2" id="KW-1185">Reference proteome</keyword>
<dbReference type="Proteomes" id="UP001189624">
    <property type="component" value="Chromosome 6"/>
</dbReference>
<dbReference type="Gramene" id="rna-AYBTSS11_LOCUS19678">
    <property type="protein sequence ID" value="CAJ1963258.1"/>
    <property type="gene ID" value="gene-AYBTSS11_LOCUS19678"/>
</dbReference>
<dbReference type="AlphaFoldDB" id="A0AA86SKD8"/>
<dbReference type="EMBL" id="OY731403">
    <property type="protein sequence ID" value="CAJ1963258.1"/>
    <property type="molecule type" value="Genomic_DNA"/>
</dbReference>